<dbReference type="EMBL" id="AYZJ01000016">
    <property type="protein sequence ID" value="KRN25242.1"/>
    <property type="molecule type" value="Genomic_DNA"/>
</dbReference>
<organism evidence="1 2">
    <name type="scientific">Lacticaseibacillus camelliae DSM 22697 = JCM 13995</name>
    <dbReference type="NCBI Taxonomy" id="1423730"/>
    <lineage>
        <taxon>Bacteria</taxon>
        <taxon>Bacillati</taxon>
        <taxon>Bacillota</taxon>
        <taxon>Bacilli</taxon>
        <taxon>Lactobacillales</taxon>
        <taxon>Lactobacillaceae</taxon>
        <taxon>Lacticaseibacillus</taxon>
    </lineage>
</organism>
<proteinExistence type="predicted"/>
<gene>
    <name evidence="1" type="ORF">FC75_GL000796</name>
</gene>
<reference evidence="1 2" key="1">
    <citation type="journal article" date="2015" name="Genome Announc.">
        <title>Expanding the biotechnology potential of lactobacilli through comparative genomics of 213 strains and associated genera.</title>
        <authorList>
            <person name="Sun Z."/>
            <person name="Harris H.M."/>
            <person name="McCann A."/>
            <person name="Guo C."/>
            <person name="Argimon S."/>
            <person name="Zhang W."/>
            <person name="Yang X."/>
            <person name="Jeffery I.B."/>
            <person name="Cooney J.C."/>
            <person name="Kagawa T.F."/>
            <person name="Liu W."/>
            <person name="Song Y."/>
            <person name="Salvetti E."/>
            <person name="Wrobel A."/>
            <person name="Rasinkangas P."/>
            <person name="Parkhill J."/>
            <person name="Rea M.C."/>
            <person name="O'Sullivan O."/>
            <person name="Ritari J."/>
            <person name="Douillard F.P."/>
            <person name="Paul Ross R."/>
            <person name="Yang R."/>
            <person name="Briner A.E."/>
            <person name="Felis G.E."/>
            <person name="de Vos W.M."/>
            <person name="Barrangou R."/>
            <person name="Klaenhammer T.R."/>
            <person name="Caufield P.W."/>
            <person name="Cui Y."/>
            <person name="Zhang H."/>
            <person name="O'Toole P.W."/>
        </authorList>
    </citation>
    <scope>NUCLEOTIDE SEQUENCE [LARGE SCALE GENOMIC DNA]</scope>
    <source>
        <strain evidence="1 2">DSM 22697</strain>
    </source>
</reference>
<protein>
    <submittedName>
        <fullName evidence="1">Uncharacterized protein</fullName>
    </submittedName>
</protein>
<dbReference type="RefSeq" id="WP_054662762.1">
    <property type="nucleotide sequence ID" value="NZ_AYZJ01000016.1"/>
</dbReference>
<name>A0A0R2FKD4_9LACO</name>
<comment type="caution">
    <text evidence="1">The sequence shown here is derived from an EMBL/GenBank/DDBJ whole genome shotgun (WGS) entry which is preliminary data.</text>
</comment>
<keyword evidence="2" id="KW-1185">Reference proteome</keyword>
<dbReference type="AlphaFoldDB" id="A0A0R2FKD4"/>
<dbReference type="PATRIC" id="fig|1423730.4.peg.839"/>
<evidence type="ECO:0000313" key="2">
    <source>
        <dbReference type="Proteomes" id="UP000050865"/>
    </source>
</evidence>
<dbReference type="Proteomes" id="UP000050865">
    <property type="component" value="Unassembled WGS sequence"/>
</dbReference>
<sequence length="65" mass="7453">MKEFEVAGTEKEVNRMLTAFFAIHSVEVKSIQVYQEPANKLLEMEHHKLVVSVYYVDQQQAGVLA</sequence>
<accession>A0A0R2FKD4</accession>
<evidence type="ECO:0000313" key="1">
    <source>
        <dbReference type="EMBL" id="KRN25242.1"/>
    </source>
</evidence>